<evidence type="ECO:0000256" key="3">
    <source>
        <dbReference type="SAM" id="MobiDB-lite"/>
    </source>
</evidence>
<keyword evidence="6" id="KW-1185">Reference proteome</keyword>
<dbReference type="InterPro" id="IPR029058">
    <property type="entry name" value="AB_hydrolase_fold"/>
</dbReference>
<dbReference type="SUPFAM" id="SSF53474">
    <property type="entry name" value="alpha/beta-Hydrolases"/>
    <property type="match status" value="1"/>
</dbReference>
<dbReference type="PANTHER" id="PTHR22946">
    <property type="entry name" value="DIENELACTONE HYDROLASE DOMAIN-CONTAINING PROTEIN-RELATED"/>
    <property type="match status" value="1"/>
</dbReference>
<evidence type="ECO:0000256" key="1">
    <source>
        <dbReference type="ARBA" id="ARBA00022801"/>
    </source>
</evidence>
<evidence type="ECO:0000313" key="5">
    <source>
        <dbReference type="EMBL" id="TQB72500.1"/>
    </source>
</evidence>
<feature type="region of interest" description="Disordered" evidence="3">
    <location>
        <begin position="1"/>
        <end position="26"/>
    </location>
</feature>
<comment type="similarity">
    <text evidence="2">Belongs to the AB hydrolase superfamily. FUS2 hydrolase family.</text>
</comment>
<feature type="domain" description="AB hydrolase-1" evidence="4">
    <location>
        <begin position="64"/>
        <end position="175"/>
    </location>
</feature>
<dbReference type="InterPro" id="IPR050261">
    <property type="entry name" value="FrsA_esterase"/>
</dbReference>
<dbReference type="PANTHER" id="PTHR22946:SF9">
    <property type="entry name" value="POLYKETIDE TRANSFERASE AF380"/>
    <property type="match status" value="1"/>
</dbReference>
<dbReference type="GO" id="GO:0016788">
    <property type="term" value="F:hydrolase activity, acting on ester bonds"/>
    <property type="evidence" value="ECO:0007669"/>
    <property type="project" value="UniProtKB-ARBA"/>
</dbReference>
<evidence type="ECO:0000259" key="4">
    <source>
        <dbReference type="Pfam" id="PF00561"/>
    </source>
</evidence>
<keyword evidence="1" id="KW-0378">Hydrolase</keyword>
<gene>
    <name evidence="5" type="ORF">MPDQ_006814</name>
</gene>
<organism evidence="5 6">
    <name type="scientific">Monascus purpureus</name>
    <name type="common">Red mold</name>
    <name type="synonym">Monascus anka</name>
    <dbReference type="NCBI Taxonomy" id="5098"/>
    <lineage>
        <taxon>Eukaryota</taxon>
        <taxon>Fungi</taxon>
        <taxon>Dikarya</taxon>
        <taxon>Ascomycota</taxon>
        <taxon>Pezizomycotina</taxon>
        <taxon>Eurotiomycetes</taxon>
        <taxon>Eurotiomycetidae</taxon>
        <taxon>Eurotiales</taxon>
        <taxon>Aspergillaceae</taxon>
        <taxon>Monascus</taxon>
    </lineage>
</organism>
<dbReference type="Gene3D" id="3.40.50.1820">
    <property type="entry name" value="alpha/beta hydrolase"/>
    <property type="match status" value="1"/>
</dbReference>
<evidence type="ECO:0000256" key="2">
    <source>
        <dbReference type="ARBA" id="ARBA00038115"/>
    </source>
</evidence>
<accession>A0A507QTQ1</accession>
<reference evidence="5 6" key="1">
    <citation type="submission" date="2019-06" db="EMBL/GenBank/DDBJ databases">
        <title>Wine fermentation using esterase from Monascus purpureus.</title>
        <authorList>
            <person name="Geng C."/>
            <person name="Zhang Y."/>
        </authorList>
    </citation>
    <scope>NUCLEOTIDE SEQUENCE [LARGE SCALE GENOMIC DNA]</scope>
    <source>
        <strain evidence="5">HQ1</strain>
    </source>
</reference>
<dbReference type="Pfam" id="PF00561">
    <property type="entry name" value="Abhydrolase_1"/>
    <property type="match status" value="1"/>
</dbReference>
<sequence>MAAVHPRPLHSLGPVHPPRVEKSAVKPSIARHVDIRVSDPLDHDAPAILHEPRDYSATESKGAAVVLISGAGGGVSGPAGIYPSLADKLALLLGIPTVRLDYRQPANSEYCSADVIASFDYLARQFNSTRFVVVGWSFGGSPCFTVAAKEPNRLRGVVTVASQTAQTNGIRKMSPRPLLLLHGTGDQVLSASCSQALFEMYGTEGQRNLKLFDGDDHGLTRNAPEVEKVIFEFVARTLGFESVLSDETVRQAGIDLVESVGGRVKEMEEGRDLEGERLS</sequence>
<comment type="caution">
    <text evidence="5">The sequence shown here is derived from an EMBL/GenBank/DDBJ whole genome shotgun (WGS) entry which is preliminary data.</text>
</comment>
<dbReference type="InterPro" id="IPR000073">
    <property type="entry name" value="AB_hydrolase_1"/>
</dbReference>
<protein>
    <recommendedName>
        <fullName evidence="4">AB hydrolase-1 domain-containing protein</fullName>
    </recommendedName>
</protein>
<evidence type="ECO:0000313" key="6">
    <source>
        <dbReference type="Proteomes" id="UP000319663"/>
    </source>
</evidence>
<dbReference type="OrthoDB" id="2498029at2759"/>
<proteinExistence type="inferred from homology"/>
<name>A0A507QTQ1_MONPU</name>
<dbReference type="EMBL" id="VIFY01000063">
    <property type="protein sequence ID" value="TQB72500.1"/>
    <property type="molecule type" value="Genomic_DNA"/>
</dbReference>
<dbReference type="Proteomes" id="UP000319663">
    <property type="component" value="Unassembled WGS sequence"/>
</dbReference>
<dbReference type="AlphaFoldDB" id="A0A507QTQ1"/>